<keyword evidence="6" id="KW-1185">Reference proteome</keyword>
<keyword evidence="3" id="KW-1133">Transmembrane helix</keyword>
<dbReference type="InterPro" id="IPR045307">
    <property type="entry name" value="ADCK1_dom"/>
</dbReference>
<evidence type="ECO:0000313" key="6">
    <source>
        <dbReference type="Proteomes" id="UP001043456"/>
    </source>
</evidence>
<feature type="domain" description="ABC1 atypical kinase-like" evidence="4">
    <location>
        <begin position="341"/>
        <end position="591"/>
    </location>
</feature>
<sequence>MLYRVAYDVQGAFLRKIARPLRMVCEVLKQLLLFSEIRWTKKDLRTAVDPQSSITAMLDHVRPASGRQRARKKSRIAATTATEDFSWQNLYPIQWNERVQTECIFKIRGYERFVVVPFTVLIAFGMRAALRTPLRASDFEPAAVFRYNLNGFSLSQFSKCNHSSPSSLRSPTFTQRPFRGIFRHHSYARASFRTCPSSRFYSTKTPTLPEDLQSRDNRSGHSGSQWSRRRILKYAIITGVVGAAAVTLSDDARHLYRAAQRTGRVVGTLAVCINDYRVTLKQETPTEEERQESIRACHKRCAERTLRVLEKNGSIFIKLGQHLSSMGYLLPLEWTTTFIPLQDKCPVSSIESVEEMFVTDTGHRIDELFSSFEPLPIGAASLAQVHIGTLKETGQKVAVKVQHPALAEWVPLDLALTRFTFSMLKRFFPEYDLEWLSKEMDFSLPQELDFRMEAENARRASEYFKKHSGAPLVIPEVMWAQKRILVMEFLSGHRPDDLEYLDSNHIDRDEVSAAFAHIFNEMIFGDNAPLHCDPHGGNIAIRKNPNRRRHNFDIILYDHGLYRDIPRDLRRNYAKLWLAVIEADEGRMREYARKVAGITDEQFPLFASAITGRDYTVLAKKDVASPRTAAEKENISGALGEGMLQQLVELLGQVPRIILLILKTNDLTRSLDENLHTRQGPVRTFLILARYATRTVFEEKMEDINETDGIFRPLNFVRFLCAWTGYLRVELKLSVYETLLSLKSRLGLIG</sequence>
<dbReference type="Pfam" id="PF03109">
    <property type="entry name" value="ABC1"/>
    <property type="match status" value="1"/>
</dbReference>
<dbReference type="AlphaFoldDB" id="A0A9P3B461"/>
<proteinExistence type="inferred from homology"/>
<evidence type="ECO:0000256" key="1">
    <source>
        <dbReference type="ARBA" id="ARBA00009670"/>
    </source>
</evidence>
<comment type="similarity">
    <text evidence="1">Belongs to the protein kinase superfamily. ADCK protein kinase family.</text>
</comment>
<evidence type="ECO:0000256" key="3">
    <source>
        <dbReference type="SAM" id="Phobius"/>
    </source>
</evidence>
<comment type="caution">
    <text evidence="5">The sequence shown here is derived from an EMBL/GenBank/DDBJ whole genome shotgun (WGS) entry which is preliminary data.</text>
</comment>
<dbReference type="SUPFAM" id="SSF56112">
    <property type="entry name" value="Protein kinase-like (PK-like)"/>
    <property type="match status" value="1"/>
</dbReference>
<evidence type="ECO:0000313" key="5">
    <source>
        <dbReference type="EMBL" id="GIJ82408.1"/>
    </source>
</evidence>
<evidence type="ECO:0000259" key="4">
    <source>
        <dbReference type="Pfam" id="PF03109"/>
    </source>
</evidence>
<dbReference type="RefSeq" id="XP_043153155.1">
    <property type="nucleotide sequence ID" value="XM_043297220.1"/>
</dbReference>
<dbReference type="OrthoDB" id="427480at2759"/>
<feature type="transmembrane region" description="Helical" evidence="3">
    <location>
        <begin position="113"/>
        <end position="130"/>
    </location>
</feature>
<dbReference type="PANTHER" id="PTHR43173">
    <property type="entry name" value="ABC1 FAMILY PROTEIN"/>
    <property type="match status" value="1"/>
</dbReference>
<dbReference type="InterPro" id="IPR011009">
    <property type="entry name" value="Kinase-like_dom_sf"/>
</dbReference>
<dbReference type="GO" id="GO:0005743">
    <property type="term" value="C:mitochondrial inner membrane"/>
    <property type="evidence" value="ECO:0007669"/>
    <property type="project" value="TreeGrafter"/>
</dbReference>
<dbReference type="CDD" id="cd13969">
    <property type="entry name" value="ADCK1-like"/>
    <property type="match status" value="1"/>
</dbReference>
<dbReference type="PANTHER" id="PTHR43173:SF19">
    <property type="entry name" value="AARF DOMAIN-CONTAINING PROTEIN KINASE 1"/>
    <property type="match status" value="1"/>
</dbReference>
<protein>
    <recommendedName>
        <fullName evidence="4">ABC1 atypical kinase-like domain-containing protein</fullName>
    </recommendedName>
</protein>
<reference evidence="5 6" key="1">
    <citation type="submission" date="2018-10" db="EMBL/GenBank/DDBJ databases">
        <title>Pan-genome distribution and transcriptional activeness of fungal secondary metabolism genes in Aspergillus section Fumigati.</title>
        <authorList>
            <person name="Takahashi H."/>
            <person name="Umemura M."/>
            <person name="Ninomiya A."/>
            <person name="Kusuya Y."/>
            <person name="Urayama S."/>
            <person name="Shimizu M."/>
            <person name="Watanabe A."/>
            <person name="Kamei K."/>
            <person name="Yaguchi T."/>
            <person name="Hagiwara D."/>
        </authorList>
    </citation>
    <scope>NUCLEOTIDE SEQUENCE [LARGE SCALE GENOMIC DNA]</scope>
    <source>
        <strain evidence="5 6">IFM 55266</strain>
    </source>
</reference>
<gene>
    <name evidence="5" type="ORF">Asppvi_000916</name>
</gene>
<keyword evidence="3" id="KW-0812">Transmembrane</keyword>
<evidence type="ECO:0000256" key="2">
    <source>
        <dbReference type="SAM" id="MobiDB-lite"/>
    </source>
</evidence>
<organism evidence="5 6">
    <name type="scientific">Aspergillus pseudoviridinutans</name>
    <dbReference type="NCBI Taxonomy" id="1517512"/>
    <lineage>
        <taxon>Eukaryota</taxon>
        <taxon>Fungi</taxon>
        <taxon>Dikarya</taxon>
        <taxon>Ascomycota</taxon>
        <taxon>Pezizomycotina</taxon>
        <taxon>Eurotiomycetes</taxon>
        <taxon>Eurotiomycetidae</taxon>
        <taxon>Eurotiales</taxon>
        <taxon>Aspergillaceae</taxon>
        <taxon>Aspergillus</taxon>
        <taxon>Aspergillus subgen. Fumigati</taxon>
    </lineage>
</organism>
<dbReference type="EMBL" id="BHVY01000001">
    <property type="protein sequence ID" value="GIJ82408.1"/>
    <property type="molecule type" value="Genomic_DNA"/>
</dbReference>
<accession>A0A9P3B461</accession>
<feature type="region of interest" description="Disordered" evidence="2">
    <location>
        <begin position="205"/>
        <end position="224"/>
    </location>
</feature>
<name>A0A9P3B461_9EURO</name>
<dbReference type="GO" id="GO:0055088">
    <property type="term" value="P:lipid homeostasis"/>
    <property type="evidence" value="ECO:0007669"/>
    <property type="project" value="TreeGrafter"/>
</dbReference>
<dbReference type="GeneID" id="66999529"/>
<dbReference type="InterPro" id="IPR051130">
    <property type="entry name" value="Mito_struct-func_regulator"/>
</dbReference>
<keyword evidence="3" id="KW-0472">Membrane</keyword>
<dbReference type="Proteomes" id="UP001043456">
    <property type="component" value="Unassembled WGS sequence"/>
</dbReference>
<dbReference type="GO" id="GO:0007005">
    <property type="term" value="P:mitochondrion organization"/>
    <property type="evidence" value="ECO:0007669"/>
    <property type="project" value="TreeGrafter"/>
</dbReference>
<dbReference type="InterPro" id="IPR004147">
    <property type="entry name" value="ABC1_dom"/>
</dbReference>